<evidence type="ECO:0000313" key="4">
    <source>
        <dbReference type="Proteomes" id="UP000621386"/>
    </source>
</evidence>
<dbReference type="SMART" id="SM00458">
    <property type="entry name" value="RICIN"/>
    <property type="match status" value="1"/>
</dbReference>
<accession>A0ABS1PB93</accession>
<keyword evidence="4" id="KW-1185">Reference proteome</keyword>
<protein>
    <submittedName>
        <fullName evidence="3">Ricin-type beta-trefoil lectin domain protein</fullName>
    </submittedName>
</protein>
<reference evidence="3 4" key="1">
    <citation type="submission" date="2021-01" db="EMBL/GenBank/DDBJ databases">
        <title>WGS of actinomycetes isolated from Thailand.</title>
        <authorList>
            <person name="Thawai C."/>
        </authorList>
    </citation>
    <scope>NUCLEOTIDE SEQUENCE [LARGE SCALE GENOMIC DNA]</scope>
    <source>
        <strain evidence="3 4">CH5-8</strain>
    </source>
</reference>
<organism evidence="3 4">
    <name type="scientific">Streptomyces musisoli</name>
    <dbReference type="NCBI Taxonomy" id="2802280"/>
    <lineage>
        <taxon>Bacteria</taxon>
        <taxon>Bacillati</taxon>
        <taxon>Actinomycetota</taxon>
        <taxon>Actinomycetes</taxon>
        <taxon>Kitasatosporales</taxon>
        <taxon>Streptomycetaceae</taxon>
        <taxon>Streptomyces</taxon>
    </lineage>
</organism>
<dbReference type="CDD" id="cd00161">
    <property type="entry name" value="beta-trefoil_Ricin-like"/>
    <property type="match status" value="1"/>
</dbReference>
<dbReference type="Pfam" id="PF00652">
    <property type="entry name" value="Ricin_B_lectin"/>
    <property type="match status" value="1"/>
</dbReference>
<proteinExistence type="predicted"/>
<sequence length="161" mass="17068">MNKFARASITTGALSAALVTVVGLAPSASAAGVSLKNGYGWCLGSKNGADRTVGYLWTCNGNRDQTWTFNYVGEDVLGNFYQIINGNGQCLGTWGGSASQGAKIAVWDCNGNPDQKWYTKGRGNEILNRNSKKCLAGSGSFSGGTTAIQWSCNGNKDQKWH</sequence>
<dbReference type="InterPro" id="IPR000772">
    <property type="entry name" value="Ricin_B_lectin"/>
</dbReference>
<feature type="signal peptide" evidence="1">
    <location>
        <begin position="1"/>
        <end position="30"/>
    </location>
</feature>
<evidence type="ECO:0000259" key="2">
    <source>
        <dbReference type="SMART" id="SM00458"/>
    </source>
</evidence>
<dbReference type="Gene3D" id="2.80.10.50">
    <property type="match status" value="1"/>
</dbReference>
<evidence type="ECO:0000313" key="3">
    <source>
        <dbReference type="EMBL" id="MBL1109638.1"/>
    </source>
</evidence>
<feature type="domain" description="Ricin B lectin" evidence="2">
    <location>
        <begin position="29"/>
        <end position="161"/>
    </location>
</feature>
<evidence type="ECO:0000256" key="1">
    <source>
        <dbReference type="SAM" id="SignalP"/>
    </source>
</evidence>
<gene>
    <name evidence="3" type="ORF">JK361_34530</name>
</gene>
<dbReference type="Proteomes" id="UP000621386">
    <property type="component" value="Unassembled WGS sequence"/>
</dbReference>
<feature type="chain" id="PRO_5046424159" evidence="1">
    <location>
        <begin position="31"/>
        <end position="161"/>
    </location>
</feature>
<comment type="caution">
    <text evidence="3">The sequence shown here is derived from an EMBL/GenBank/DDBJ whole genome shotgun (WGS) entry which is preliminary data.</text>
</comment>
<name>A0ABS1PB93_9ACTN</name>
<dbReference type="PROSITE" id="PS50231">
    <property type="entry name" value="RICIN_B_LECTIN"/>
    <property type="match status" value="1"/>
</dbReference>
<dbReference type="InterPro" id="IPR035992">
    <property type="entry name" value="Ricin_B-like_lectins"/>
</dbReference>
<dbReference type="RefSeq" id="WP_201825962.1">
    <property type="nucleotide sequence ID" value="NZ_JAERRH010000022.1"/>
</dbReference>
<keyword evidence="1" id="KW-0732">Signal</keyword>
<dbReference type="EMBL" id="JAERRH010000022">
    <property type="protein sequence ID" value="MBL1109638.1"/>
    <property type="molecule type" value="Genomic_DNA"/>
</dbReference>
<dbReference type="SUPFAM" id="SSF50370">
    <property type="entry name" value="Ricin B-like lectins"/>
    <property type="match status" value="1"/>
</dbReference>